<protein>
    <recommendedName>
        <fullName evidence="1">Stage 0 sporulation protein A homolog</fullName>
    </recommendedName>
</protein>
<dbReference type="SMART" id="SM00448">
    <property type="entry name" value="REC"/>
    <property type="match status" value="1"/>
</dbReference>
<dbReference type="EMBL" id="FUXM01000022">
    <property type="protein sequence ID" value="SKA07762.1"/>
    <property type="molecule type" value="Genomic_DNA"/>
</dbReference>
<evidence type="ECO:0000256" key="2">
    <source>
        <dbReference type="ARBA" id="ARBA00024867"/>
    </source>
</evidence>
<proteinExistence type="predicted"/>
<organism evidence="5 6">
    <name type="scientific">Carboxydocella sporoproducens DSM 16521</name>
    <dbReference type="NCBI Taxonomy" id="1121270"/>
    <lineage>
        <taxon>Bacteria</taxon>
        <taxon>Bacillati</taxon>
        <taxon>Bacillota</taxon>
        <taxon>Clostridia</taxon>
        <taxon>Eubacteriales</taxon>
        <taxon>Clostridiales Family XVI. Incertae Sedis</taxon>
        <taxon>Carboxydocella</taxon>
    </lineage>
</organism>
<comment type="function">
    <text evidence="2">May play the central regulatory role in sporulation. It may be an element of the effector pathway responsible for the activation of sporulation genes in response to nutritional stress. Spo0A may act in concert with spo0H (a sigma factor) to control the expression of some genes that are critical to the sporulation process.</text>
</comment>
<keyword evidence="3" id="KW-0597">Phosphoprotein</keyword>
<dbReference type="GO" id="GO:0000156">
    <property type="term" value="F:phosphorelay response regulator activity"/>
    <property type="evidence" value="ECO:0007669"/>
    <property type="project" value="TreeGrafter"/>
</dbReference>
<dbReference type="Pfam" id="PF09339">
    <property type="entry name" value="HTH_IclR"/>
    <property type="match status" value="1"/>
</dbReference>
<dbReference type="Pfam" id="PF00072">
    <property type="entry name" value="Response_reg"/>
    <property type="match status" value="1"/>
</dbReference>
<name>A0A1T4QVI3_9FIRM</name>
<dbReference type="PROSITE" id="PS50110">
    <property type="entry name" value="RESPONSE_REGULATORY"/>
    <property type="match status" value="1"/>
</dbReference>
<gene>
    <name evidence="5" type="ORF">SAMN02745885_01822</name>
</gene>
<evidence type="ECO:0000313" key="6">
    <source>
        <dbReference type="Proteomes" id="UP000189933"/>
    </source>
</evidence>
<dbReference type="InterPro" id="IPR036390">
    <property type="entry name" value="WH_DNA-bd_sf"/>
</dbReference>
<keyword evidence="6" id="KW-1185">Reference proteome</keyword>
<dbReference type="Gene3D" id="3.40.50.2300">
    <property type="match status" value="1"/>
</dbReference>
<dbReference type="SUPFAM" id="SSF46785">
    <property type="entry name" value="Winged helix' DNA-binding domain"/>
    <property type="match status" value="1"/>
</dbReference>
<dbReference type="SUPFAM" id="SSF52172">
    <property type="entry name" value="CheY-like"/>
    <property type="match status" value="1"/>
</dbReference>
<dbReference type="AlphaFoldDB" id="A0A1T4QVI3"/>
<dbReference type="InterPro" id="IPR001789">
    <property type="entry name" value="Sig_transdc_resp-reg_receiver"/>
</dbReference>
<dbReference type="OrthoDB" id="9759232at2"/>
<evidence type="ECO:0000256" key="3">
    <source>
        <dbReference type="PROSITE-ProRule" id="PRU00169"/>
    </source>
</evidence>
<dbReference type="InterPro" id="IPR051271">
    <property type="entry name" value="2C-system_Tx_regulators"/>
</dbReference>
<evidence type="ECO:0000259" key="4">
    <source>
        <dbReference type="PROSITE" id="PS50110"/>
    </source>
</evidence>
<accession>A0A1T4QVI3</accession>
<reference evidence="6" key="1">
    <citation type="submission" date="2017-02" db="EMBL/GenBank/DDBJ databases">
        <authorList>
            <person name="Varghese N."/>
            <person name="Submissions S."/>
        </authorList>
    </citation>
    <scope>NUCLEOTIDE SEQUENCE [LARGE SCALE GENOMIC DNA]</scope>
    <source>
        <strain evidence="6">DSM 16521</strain>
    </source>
</reference>
<feature type="modified residue" description="4-aspartylphosphate" evidence="3">
    <location>
        <position position="52"/>
    </location>
</feature>
<evidence type="ECO:0000313" key="5">
    <source>
        <dbReference type="EMBL" id="SKA07762.1"/>
    </source>
</evidence>
<dbReference type="Proteomes" id="UP000189933">
    <property type="component" value="Unassembled WGS sequence"/>
</dbReference>
<dbReference type="GO" id="GO:0006355">
    <property type="term" value="P:regulation of DNA-templated transcription"/>
    <property type="evidence" value="ECO:0007669"/>
    <property type="project" value="InterPro"/>
</dbReference>
<dbReference type="PANTHER" id="PTHR45526">
    <property type="entry name" value="TRANSCRIPTIONAL REGULATORY PROTEIN DPIA"/>
    <property type="match status" value="1"/>
</dbReference>
<feature type="domain" description="Response regulatory" evidence="4">
    <location>
        <begin position="3"/>
        <end position="117"/>
    </location>
</feature>
<sequence>MAKILIIDDDAAIRYTVGEICKFAGWEAIEAENGARGLELFTRHHPDLVLVDYHMPALDGLETVERLRELDSHTPIIVLTVDERQEICDAFLAAGASDFALKPIKAPDLIARLRVHLQYGQLRREQVSDLPKGMSAKTLESIAAFLRQQTEPLTIEEIQAGVELAYPTVHRYLMYLVQEGKVVICCDYGRVGRPKNKYIWQKD</sequence>
<evidence type="ECO:0000256" key="1">
    <source>
        <dbReference type="ARBA" id="ARBA00018672"/>
    </source>
</evidence>
<dbReference type="InterPro" id="IPR011006">
    <property type="entry name" value="CheY-like_superfamily"/>
</dbReference>
<dbReference type="GO" id="GO:0003677">
    <property type="term" value="F:DNA binding"/>
    <property type="evidence" value="ECO:0007669"/>
    <property type="project" value="InterPro"/>
</dbReference>
<dbReference type="PANTHER" id="PTHR45526:SF1">
    <property type="entry name" value="TRANSCRIPTIONAL REGULATORY PROTEIN DCUR-RELATED"/>
    <property type="match status" value="1"/>
</dbReference>
<dbReference type="RefSeq" id="WP_078665860.1">
    <property type="nucleotide sequence ID" value="NZ_FUXM01000022.1"/>
</dbReference>
<dbReference type="InterPro" id="IPR005471">
    <property type="entry name" value="Tscrpt_reg_IclR_N"/>
</dbReference>